<keyword evidence="3" id="KW-1185">Reference proteome</keyword>
<dbReference type="PROSITE" id="PS51257">
    <property type="entry name" value="PROKAR_LIPOPROTEIN"/>
    <property type="match status" value="1"/>
</dbReference>
<feature type="compositionally biased region" description="Basic and acidic residues" evidence="1">
    <location>
        <begin position="90"/>
        <end position="101"/>
    </location>
</feature>
<evidence type="ECO:0000313" key="2">
    <source>
        <dbReference type="EMBL" id="QJE71704.1"/>
    </source>
</evidence>
<feature type="region of interest" description="Disordered" evidence="1">
    <location>
        <begin position="90"/>
        <end position="128"/>
    </location>
</feature>
<dbReference type="AlphaFoldDB" id="A0A858R2U1"/>
<sequence length="128" mass="14436">MMVARGVVLALGTVLLAGCAELEAMEREQAARQYADDQYTCSGYGFRPGSDGFAGCMMRLDRDRQYQQVVAEREAEEDRRREQWKADYGYRKNGRCDDPRYRTSNGGRASPGSDEYDCKKLGLGDGRK</sequence>
<gene>
    <name evidence="2" type="ORF">HHL28_08975</name>
</gene>
<evidence type="ECO:0000313" key="3">
    <source>
        <dbReference type="Proteomes" id="UP000501891"/>
    </source>
</evidence>
<accession>A0A858R2U1</accession>
<evidence type="ECO:0008006" key="4">
    <source>
        <dbReference type="Google" id="ProtNLM"/>
    </source>
</evidence>
<organism evidence="2 3">
    <name type="scientific">Aerophototrophica crusticola</name>
    <dbReference type="NCBI Taxonomy" id="1709002"/>
    <lineage>
        <taxon>Bacteria</taxon>
        <taxon>Pseudomonadati</taxon>
        <taxon>Pseudomonadota</taxon>
        <taxon>Alphaproteobacteria</taxon>
        <taxon>Rhodospirillales</taxon>
        <taxon>Rhodospirillaceae</taxon>
        <taxon>Aerophototrophica</taxon>
    </lineage>
</organism>
<dbReference type="Proteomes" id="UP000501891">
    <property type="component" value="Chromosome"/>
</dbReference>
<dbReference type="EMBL" id="CP051775">
    <property type="protein sequence ID" value="QJE71704.1"/>
    <property type="molecule type" value="Genomic_DNA"/>
</dbReference>
<feature type="compositionally biased region" description="Basic and acidic residues" evidence="1">
    <location>
        <begin position="116"/>
        <end position="128"/>
    </location>
</feature>
<dbReference type="KEGG" id="acru:HHL28_08975"/>
<protein>
    <recommendedName>
        <fullName evidence="4">Lipoprotein</fullName>
    </recommendedName>
</protein>
<reference evidence="2" key="1">
    <citation type="submission" date="2020-04" db="EMBL/GenBank/DDBJ databases">
        <title>A desert anoxygenic phototrophic bacterium fixes CO2 using RubisCO under aerobic conditions.</title>
        <authorList>
            <person name="Tang K."/>
        </authorList>
    </citation>
    <scope>NUCLEOTIDE SEQUENCE [LARGE SCALE GENOMIC DNA]</scope>
    <source>
        <strain evidence="2">MIMtkB3</strain>
    </source>
</reference>
<evidence type="ECO:0000256" key="1">
    <source>
        <dbReference type="SAM" id="MobiDB-lite"/>
    </source>
</evidence>
<name>A0A858R2U1_9PROT</name>
<proteinExistence type="predicted"/>